<dbReference type="OrthoDB" id="7445369at2759"/>
<reference evidence="2" key="1">
    <citation type="submission" date="2021-12" db="EMBL/GenBank/DDBJ databases">
        <authorList>
            <person name="King R."/>
        </authorList>
    </citation>
    <scope>NUCLEOTIDE SEQUENCE</scope>
</reference>
<dbReference type="Proteomes" id="UP001154114">
    <property type="component" value="Chromosome 22"/>
</dbReference>
<organism evidence="2 3">
    <name type="scientific">Chrysodeixis includens</name>
    <name type="common">Soybean looper</name>
    <name type="synonym">Pseudoplusia includens</name>
    <dbReference type="NCBI Taxonomy" id="689277"/>
    <lineage>
        <taxon>Eukaryota</taxon>
        <taxon>Metazoa</taxon>
        <taxon>Ecdysozoa</taxon>
        <taxon>Arthropoda</taxon>
        <taxon>Hexapoda</taxon>
        <taxon>Insecta</taxon>
        <taxon>Pterygota</taxon>
        <taxon>Neoptera</taxon>
        <taxon>Endopterygota</taxon>
        <taxon>Lepidoptera</taxon>
        <taxon>Glossata</taxon>
        <taxon>Ditrysia</taxon>
        <taxon>Noctuoidea</taxon>
        <taxon>Noctuidae</taxon>
        <taxon>Plusiinae</taxon>
        <taxon>Chrysodeixis</taxon>
    </lineage>
</organism>
<accession>A0A9N8Q1I4</accession>
<evidence type="ECO:0000313" key="3">
    <source>
        <dbReference type="Proteomes" id="UP001154114"/>
    </source>
</evidence>
<feature type="region of interest" description="Disordered" evidence="1">
    <location>
        <begin position="95"/>
        <end position="115"/>
    </location>
</feature>
<sequence length="545" mass="60325">MSPKKNKILPLVANKAYMGTTTPVAKSTKKLCSRPVTTDDGNCAIHWWRRSRFWENRPNQALSCATIPCDNIFLHLSRLPETVCPNRHKKTKSSNYALNDDVGSQARGPRRTPKRLARVEHASAAMQQQRRGRAPTRAELGQCYGPRHRAPVAGRHAASSLVWLLGPVASTHVKPLVNQQCLNERGGPGPGQARGAAAAAVPATGAAVHAARRSRDHSPRFVEQRRVNTKRAQGAAWACAAPRPAPATAADQRHHEQRPLRRIHIHRRRIKECVILLQSRPLCLFYFTHPFGVLSPEPPTLAAAPAHIARAFVNMEPVSPFMWSTGAASSDDYNTASTESRPGYELGSATVHRAPVRLAPAAARARRCTLEFGARDSISSSLFSNDVWFPSSSSCRSPDYPRRLVPYNKILPPLQLPCPIDTSTNISSSDDVWPKKCMNPEKFSLPPIELPSVKVKVVRHKKCSLSSEELSSTDSAMLRPARARRRLGVSKRRARPADLRRLLAGLLRRALAGIKLHTLSVYTLSHMFLLFSTSHIYGYLIELDK</sequence>
<dbReference type="EMBL" id="LR824025">
    <property type="protein sequence ID" value="CAD0205003.1"/>
    <property type="molecule type" value="Genomic_DNA"/>
</dbReference>
<evidence type="ECO:0000313" key="2">
    <source>
        <dbReference type="EMBL" id="CAD0205003.1"/>
    </source>
</evidence>
<dbReference type="AlphaFoldDB" id="A0A9N8Q1I4"/>
<name>A0A9N8Q1I4_CHRIL</name>
<keyword evidence="3" id="KW-1185">Reference proteome</keyword>
<gene>
    <name evidence="2" type="ORF">CINC_LOCUS7307</name>
</gene>
<protein>
    <submittedName>
        <fullName evidence="2">Uncharacterized protein</fullName>
    </submittedName>
</protein>
<evidence type="ECO:0000256" key="1">
    <source>
        <dbReference type="SAM" id="MobiDB-lite"/>
    </source>
</evidence>
<proteinExistence type="predicted"/>